<reference evidence="3 6" key="1">
    <citation type="submission" date="2009-10" db="EMBL/GenBank/DDBJ databases">
        <authorList>
            <consortium name="Los Alamos National Laboratory (LANL)"/>
            <consortium name="National Microbial Pathogen Data Resource (NMPDR)"/>
            <person name="Munk A.C."/>
            <person name="Chertkov O."/>
            <person name="Tapia R."/>
            <person name="Green L."/>
            <person name="Rogers Y."/>
            <person name="Detter J.C."/>
            <person name="Bruce D."/>
            <person name="Brettin T.S."/>
            <person name="Colwell R.R."/>
            <person name="Huq A."/>
            <person name="Grim C.J."/>
            <person name="Hasan N.A."/>
            <person name="Bartels D."/>
            <person name="Vonstein V."/>
        </authorList>
    </citation>
    <scope>NUCLEOTIDE SEQUENCE [LARGE SCALE GENOMIC DNA]</scope>
    <source>
        <strain evidence="3 6">CIP 102891</strain>
    </source>
</reference>
<dbReference type="Proteomes" id="UP000002817">
    <property type="component" value="Unassembled WGS sequence"/>
</dbReference>
<protein>
    <submittedName>
        <fullName evidence="4">Uncharacterized protein</fullName>
    </submittedName>
</protein>
<evidence type="ECO:0000313" key="4">
    <source>
        <dbReference type="EMBL" id="EGU44526.1"/>
    </source>
</evidence>
<dbReference type="EMBL" id="ACZV01000004">
    <property type="protein sequence ID" value="EEX94158.1"/>
    <property type="molecule type" value="Genomic_DNA"/>
</dbReference>
<evidence type="ECO:0000256" key="1">
    <source>
        <dbReference type="SAM" id="MobiDB-lite"/>
    </source>
</evidence>
<evidence type="ECO:0000313" key="6">
    <source>
        <dbReference type="Proteomes" id="UP000003515"/>
    </source>
</evidence>
<organism evidence="4 5">
    <name type="scientific">Vibrio orientalis CIP 102891 = ATCC 33934</name>
    <dbReference type="NCBI Taxonomy" id="675816"/>
    <lineage>
        <taxon>Bacteria</taxon>
        <taxon>Pseudomonadati</taxon>
        <taxon>Pseudomonadota</taxon>
        <taxon>Gammaproteobacteria</taxon>
        <taxon>Vibrionales</taxon>
        <taxon>Vibrionaceae</taxon>
        <taxon>Vibrio</taxon>
        <taxon>Vibrio oreintalis group</taxon>
    </lineage>
</organism>
<feature type="transmembrane region" description="Helical" evidence="2">
    <location>
        <begin position="152"/>
        <end position="174"/>
    </location>
</feature>
<feature type="compositionally biased region" description="Basic and acidic residues" evidence="1">
    <location>
        <begin position="30"/>
        <end position="40"/>
    </location>
</feature>
<proteinExistence type="predicted"/>
<reference evidence="4" key="2">
    <citation type="submission" date="2011-08" db="EMBL/GenBank/DDBJ databases">
        <authorList>
            <person name="Hoffman M."/>
            <person name="Strain E.A."/>
            <person name="Brown E."/>
            <person name="Allard M.W."/>
        </authorList>
    </citation>
    <scope>NUCLEOTIDE SEQUENCE</scope>
    <source>
        <strain evidence="4">CIP 102891</strain>
    </source>
</reference>
<keyword evidence="6" id="KW-1185">Reference proteome</keyword>
<evidence type="ECO:0000313" key="5">
    <source>
        <dbReference type="Proteomes" id="UP000002817"/>
    </source>
</evidence>
<dbReference type="STRING" id="675816.VIA_001316"/>
<dbReference type="EMBL" id="AFWH01000095">
    <property type="protein sequence ID" value="EGU44526.1"/>
    <property type="molecule type" value="Genomic_DNA"/>
</dbReference>
<feature type="region of interest" description="Disordered" evidence="1">
    <location>
        <begin position="1"/>
        <end position="63"/>
    </location>
</feature>
<dbReference type="PATRIC" id="fig|675816.5.peg.4160"/>
<gene>
    <name evidence="3" type="ORF">VIA_001316</name>
    <name evidence="4" type="ORF">VIOR3934_15281</name>
</gene>
<sequence>MRSMDLSSLNQFKRNKYLKPDDTTTDPEAGTEKDNQRGDSLETGAVVNPSPTPNRSNPVTTYYPKTGNAPHVSIGGGEPDVGQKSLGPPVEIIYPPIGNTSNEKQGKGDVASRFVQGDEIAPGAVPSHDKKTQYEPLNRVSKAERIKNLVKLLIYIVLLIAVILACFAGLYRLARWAIEEPTIITKEVTVEKKVEVTPPECTQIRRDGKIFMNCDGVKINGAPSIEESGVENVPELL</sequence>
<evidence type="ECO:0000313" key="3">
    <source>
        <dbReference type="EMBL" id="EEX94158.1"/>
    </source>
</evidence>
<dbReference type="eggNOG" id="ENOG5031NSJ">
    <property type="taxonomic scope" value="Bacteria"/>
</dbReference>
<feature type="compositionally biased region" description="Polar residues" evidence="1">
    <location>
        <begin position="1"/>
        <end position="12"/>
    </location>
</feature>
<evidence type="ECO:0000256" key="2">
    <source>
        <dbReference type="SAM" id="Phobius"/>
    </source>
</evidence>
<comment type="caution">
    <text evidence="4">The sequence shown here is derived from an EMBL/GenBank/DDBJ whole genome shotgun (WGS) entry which is preliminary data.</text>
</comment>
<keyword evidence="2" id="KW-0812">Transmembrane</keyword>
<name>C9QE18_VIBOR</name>
<dbReference type="OrthoDB" id="5906813at2"/>
<accession>C9QE18</accession>
<dbReference type="AlphaFoldDB" id="C9QE18"/>
<dbReference type="Proteomes" id="UP000003515">
    <property type="component" value="Unassembled WGS sequence"/>
</dbReference>
<keyword evidence="2" id="KW-1133">Transmembrane helix</keyword>
<reference evidence="4 5" key="3">
    <citation type="journal article" date="2012" name="Int. J. Syst. Evol. Microbiol.">
        <title>Vibrio caribbeanicus sp. nov., isolated from the marine sponge Scleritoderma cyanea.</title>
        <authorList>
            <person name="Hoffmann M."/>
            <person name="Monday S.R."/>
            <person name="Allard M.W."/>
            <person name="Strain E.A."/>
            <person name="Whittaker P."/>
            <person name="Naum M."/>
            <person name="McCarthy P.J."/>
            <person name="Lopez J.V."/>
            <person name="Fischer M."/>
            <person name="Brown E.W."/>
        </authorList>
    </citation>
    <scope>NUCLEOTIDE SEQUENCE [LARGE SCALE GENOMIC DNA]</scope>
    <source>
        <strain evidence="4">CIP 102891</strain>
        <strain evidence="5">CIP 102891 / ATCC 33934</strain>
    </source>
</reference>
<dbReference type="RefSeq" id="WP_004411950.1">
    <property type="nucleotide sequence ID" value="NZ_ACZV01000004.1"/>
</dbReference>
<keyword evidence="2" id="KW-0472">Membrane</keyword>